<dbReference type="SUPFAM" id="SSF52047">
    <property type="entry name" value="RNI-like"/>
    <property type="match status" value="1"/>
</dbReference>
<feature type="domain" description="F-box" evidence="1">
    <location>
        <begin position="2"/>
        <end position="36"/>
    </location>
</feature>
<dbReference type="SUPFAM" id="SSF81383">
    <property type="entry name" value="F-box domain"/>
    <property type="match status" value="1"/>
</dbReference>
<dbReference type="Proteomes" id="UP001642360">
    <property type="component" value="Unassembled WGS sequence"/>
</dbReference>
<dbReference type="Gene3D" id="3.80.10.10">
    <property type="entry name" value="Ribonuclease Inhibitor"/>
    <property type="match status" value="1"/>
</dbReference>
<dbReference type="SMART" id="SM00256">
    <property type="entry name" value="FBOX"/>
    <property type="match status" value="1"/>
</dbReference>
<evidence type="ECO:0000259" key="1">
    <source>
        <dbReference type="PROSITE" id="PS50181"/>
    </source>
</evidence>
<dbReference type="InterPro" id="IPR001810">
    <property type="entry name" value="F-box_dom"/>
</dbReference>
<dbReference type="Pfam" id="PF00646">
    <property type="entry name" value="F-box"/>
    <property type="match status" value="1"/>
</dbReference>
<evidence type="ECO:0000313" key="3">
    <source>
        <dbReference type="Proteomes" id="UP001642360"/>
    </source>
</evidence>
<organism evidence="2 3">
    <name type="scientific">Ilex paraguariensis</name>
    <name type="common">yerba mate</name>
    <dbReference type="NCBI Taxonomy" id="185542"/>
    <lineage>
        <taxon>Eukaryota</taxon>
        <taxon>Viridiplantae</taxon>
        <taxon>Streptophyta</taxon>
        <taxon>Embryophyta</taxon>
        <taxon>Tracheophyta</taxon>
        <taxon>Spermatophyta</taxon>
        <taxon>Magnoliopsida</taxon>
        <taxon>eudicotyledons</taxon>
        <taxon>Gunneridae</taxon>
        <taxon>Pentapetalae</taxon>
        <taxon>asterids</taxon>
        <taxon>campanulids</taxon>
        <taxon>Aquifoliales</taxon>
        <taxon>Aquifoliaceae</taxon>
        <taxon>Ilex</taxon>
    </lineage>
</organism>
<gene>
    <name evidence="2" type="ORF">ILEXP_LOCUS56411</name>
</gene>
<dbReference type="InterPro" id="IPR032675">
    <property type="entry name" value="LRR_dom_sf"/>
</dbReference>
<dbReference type="PROSITE" id="PS50181">
    <property type="entry name" value="FBOX"/>
    <property type="match status" value="1"/>
</dbReference>
<dbReference type="EMBL" id="CAUOFW020009490">
    <property type="protein sequence ID" value="CAK9185954.1"/>
    <property type="molecule type" value="Genomic_DNA"/>
</dbReference>
<dbReference type="Pfam" id="PF24758">
    <property type="entry name" value="LRR_At5g56370"/>
    <property type="match status" value="1"/>
</dbReference>
<reference evidence="2 3" key="1">
    <citation type="submission" date="2024-02" db="EMBL/GenBank/DDBJ databases">
        <authorList>
            <person name="Vignale AGUSTIN F."/>
            <person name="Sosa J E."/>
            <person name="Modenutti C."/>
        </authorList>
    </citation>
    <scope>NUCLEOTIDE SEQUENCE [LARGE SCALE GENOMIC DNA]</scope>
</reference>
<dbReference type="InterPro" id="IPR055411">
    <property type="entry name" value="LRR_FXL15/At3g58940/PEG3-like"/>
</dbReference>
<keyword evidence="3" id="KW-1185">Reference proteome</keyword>
<dbReference type="AlphaFoldDB" id="A0ABC8UY51"/>
<sequence length="416" mass="47928">MSDRISDLPWDILDNILGHLPIKDAVRTSILSRKWRYKWVDLSKVVVDNRCGVPYFEDTDNDWLNWDHLAKVVYKVLLAHRGQIDKFVLSTQCVVHSSDLDCWIAFLCRNGVKELILDSNRGIEYKLPSCLFSCQQLSCLRLTKCSFVTPLELNGFSNLVSLQMESCIVQKEVLENLISSCPILETLKLFCSCDFDHLNIRAPNLKSLCISSNFMSIYLENCVHLTELCLYMSGNFNMPLDTVPLLGFVSHLERLDLYGHLLNGFPVACDNLKFLELSEIYFGDLDAISVFLSLLGRSSSNLKALCISAIGVFQQDVYELMTAQNQLSYCFNQLQTVKISVRCHEEDDIRCWKSELELIRLVLARSPVLEKMLVEYKDQEDCDRWLMRELLSFERASAKLLFQYSSIPPPFYPDEW</sequence>
<dbReference type="PANTHER" id="PTHR31639:SF312">
    <property type="entry name" value="CYCLIN-LIKE F-BOX"/>
    <property type="match status" value="1"/>
</dbReference>
<evidence type="ECO:0000313" key="2">
    <source>
        <dbReference type="EMBL" id="CAK9185954.1"/>
    </source>
</evidence>
<dbReference type="CDD" id="cd22160">
    <property type="entry name" value="F-box_AtFBL13-like"/>
    <property type="match status" value="1"/>
</dbReference>
<dbReference type="InterPro" id="IPR036047">
    <property type="entry name" value="F-box-like_dom_sf"/>
</dbReference>
<name>A0ABC8UY51_9AQUA</name>
<proteinExistence type="predicted"/>
<dbReference type="PANTHER" id="PTHR31639">
    <property type="entry name" value="F-BOX PROTEIN-LIKE"/>
    <property type="match status" value="1"/>
</dbReference>
<accession>A0ABC8UY51</accession>
<dbReference type="InterPro" id="IPR053781">
    <property type="entry name" value="F-box_AtFBL13-like"/>
</dbReference>
<comment type="caution">
    <text evidence="2">The sequence shown here is derived from an EMBL/GenBank/DDBJ whole genome shotgun (WGS) entry which is preliminary data.</text>
</comment>
<protein>
    <recommendedName>
        <fullName evidence="1">F-box domain-containing protein</fullName>
    </recommendedName>
</protein>